<gene>
    <name evidence="9" type="ORF">E6H05_01125</name>
</gene>
<dbReference type="Pfam" id="PF01862">
    <property type="entry name" value="PvlArgDC"/>
    <property type="match status" value="1"/>
</dbReference>
<dbReference type="SFLD" id="SFLDG01170">
    <property type="entry name" value="Pyruvoyl-dependent_arginine_de"/>
    <property type="match status" value="1"/>
</dbReference>
<comment type="catalytic activity">
    <reaction evidence="8">
        <text>L-arginine + H(+) = agmatine + CO2</text>
        <dbReference type="Rhea" id="RHEA:17641"/>
        <dbReference type="ChEBI" id="CHEBI:15378"/>
        <dbReference type="ChEBI" id="CHEBI:16526"/>
        <dbReference type="ChEBI" id="CHEBI:32682"/>
        <dbReference type="ChEBI" id="CHEBI:58145"/>
        <dbReference type="EC" id="4.1.1.19"/>
    </reaction>
</comment>
<dbReference type="AlphaFoldDB" id="A0A537J0R7"/>
<dbReference type="EC" id="4.1.1.19" evidence="3"/>
<dbReference type="GO" id="GO:0006527">
    <property type="term" value="P:L-arginine catabolic process"/>
    <property type="evidence" value="ECO:0007669"/>
    <property type="project" value="InterPro"/>
</dbReference>
<dbReference type="SUPFAM" id="SSF56271">
    <property type="entry name" value="Pyruvoyl-dependent histidine and arginine decarboxylases"/>
    <property type="match status" value="1"/>
</dbReference>
<dbReference type="HAMAP" id="MF_01404">
    <property type="entry name" value="PvlArgDC"/>
    <property type="match status" value="1"/>
</dbReference>
<dbReference type="Gene3D" id="3.50.20.10">
    <property type="entry name" value="Pyruvoyl-Dependent Histidine Decarboxylase, subunit B"/>
    <property type="match status" value="1"/>
</dbReference>
<comment type="similarity">
    <text evidence="2">Belongs to the pyruvoyl-dependent arginine decarboxylase family.</text>
</comment>
<keyword evidence="6 9" id="KW-0456">Lyase</keyword>
<comment type="caution">
    <text evidence="9">The sequence shown here is derived from an EMBL/GenBank/DDBJ whole genome shotgun (WGS) entry which is preliminary data.</text>
</comment>
<comment type="cofactor">
    <cofactor evidence="1">
        <name>pyruvate</name>
        <dbReference type="ChEBI" id="CHEBI:15361"/>
    </cofactor>
</comment>
<evidence type="ECO:0000256" key="1">
    <source>
        <dbReference type="ARBA" id="ARBA00001928"/>
    </source>
</evidence>
<dbReference type="Gene3D" id="3.30.60.30">
    <property type="match status" value="1"/>
</dbReference>
<evidence type="ECO:0000256" key="8">
    <source>
        <dbReference type="ARBA" id="ARBA00049309"/>
    </source>
</evidence>
<evidence type="ECO:0000256" key="4">
    <source>
        <dbReference type="ARBA" id="ARBA00014727"/>
    </source>
</evidence>
<keyword evidence="5" id="KW-0210">Decarboxylase</keyword>
<reference evidence="9 10" key="1">
    <citation type="journal article" date="2019" name="Nat. Microbiol.">
        <title>Mediterranean grassland soil C-N compound turnover is dependent on rainfall and depth, and is mediated by genomically divergent microorganisms.</title>
        <authorList>
            <person name="Diamond S."/>
            <person name="Andeer P.F."/>
            <person name="Li Z."/>
            <person name="Crits-Christoph A."/>
            <person name="Burstein D."/>
            <person name="Anantharaman K."/>
            <person name="Lane K.R."/>
            <person name="Thomas B.C."/>
            <person name="Pan C."/>
            <person name="Northen T.R."/>
            <person name="Banfield J.F."/>
        </authorList>
    </citation>
    <scope>NUCLEOTIDE SEQUENCE [LARGE SCALE GENOMIC DNA]</scope>
    <source>
        <strain evidence="9">NP_8</strain>
    </source>
</reference>
<proteinExistence type="inferred from homology"/>
<evidence type="ECO:0000313" key="10">
    <source>
        <dbReference type="Proteomes" id="UP000318834"/>
    </source>
</evidence>
<dbReference type="InterPro" id="IPR016105">
    <property type="entry name" value="Pyr-dep_his/arg-deCO2ase_sand"/>
</dbReference>
<dbReference type="Proteomes" id="UP000318834">
    <property type="component" value="Unassembled WGS sequence"/>
</dbReference>
<evidence type="ECO:0000256" key="5">
    <source>
        <dbReference type="ARBA" id="ARBA00022793"/>
    </source>
</evidence>
<protein>
    <recommendedName>
        <fullName evidence="4">Pyruvoyl-dependent arginine decarboxylase AaxB</fullName>
        <ecNumber evidence="3">4.1.1.19</ecNumber>
    </recommendedName>
</protein>
<evidence type="ECO:0000256" key="3">
    <source>
        <dbReference type="ARBA" id="ARBA00012426"/>
    </source>
</evidence>
<dbReference type="PANTHER" id="PTHR40438:SF1">
    <property type="entry name" value="PYRUVOYL-DEPENDENT ARGININE DECARBOXYLASE"/>
    <property type="match status" value="1"/>
</dbReference>
<evidence type="ECO:0000256" key="7">
    <source>
        <dbReference type="ARBA" id="ARBA00023317"/>
    </source>
</evidence>
<evidence type="ECO:0000313" key="9">
    <source>
        <dbReference type="EMBL" id="TMI77133.1"/>
    </source>
</evidence>
<dbReference type="NCBIfam" id="TIGR00286">
    <property type="entry name" value="pyruvoyl-dependent arginine decarboxylase"/>
    <property type="match status" value="1"/>
</dbReference>
<name>A0A537J0R7_9BACT</name>
<organism evidence="9 10">
    <name type="scientific">Candidatus Segetimicrobium genomatis</name>
    <dbReference type="NCBI Taxonomy" id="2569760"/>
    <lineage>
        <taxon>Bacteria</taxon>
        <taxon>Bacillati</taxon>
        <taxon>Candidatus Sysuimicrobiota</taxon>
        <taxon>Candidatus Sysuimicrobiia</taxon>
        <taxon>Candidatus Sysuimicrobiales</taxon>
        <taxon>Candidatus Segetimicrobiaceae</taxon>
        <taxon>Candidatus Segetimicrobium</taxon>
    </lineage>
</organism>
<dbReference type="EMBL" id="VBAP01000006">
    <property type="protein sequence ID" value="TMI77133.1"/>
    <property type="molecule type" value="Genomic_DNA"/>
</dbReference>
<keyword evidence="7" id="KW-0670">Pyruvate</keyword>
<evidence type="ECO:0000256" key="6">
    <source>
        <dbReference type="ARBA" id="ARBA00023239"/>
    </source>
</evidence>
<evidence type="ECO:0000256" key="2">
    <source>
        <dbReference type="ARBA" id="ARBA00008611"/>
    </source>
</evidence>
<dbReference type="InterPro" id="IPR002724">
    <property type="entry name" value="Pyruvoyl-dep_arg_deCO2ase"/>
</dbReference>
<dbReference type="InterPro" id="IPR016104">
    <property type="entry name" value="Pyr-dep_his/arg-deCO2ase"/>
</dbReference>
<accession>A0A537J0R7</accession>
<dbReference type="GO" id="GO:0008792">
    <property type="term" value="F:arginine decarboxylase activity"/>
    <property type="evidence" value="ECO:0007669"/>
    <property type="project" value="UniProtKB-EC"/>
</dbReference>
<sequence length="158" mass="16842">MWEQPKAISIVAGSGEGRTELTAFDRALMDAGIANLNFLRVTSILPAGVTIISVPKFVPGTVTPAVYARIASHTPGERIAAAVGLGFSHGNYGVIMEYEHTGTGENAETIVRKMVEEALAVRDLPPDEIRVAVKEHVVQRIGCAIAAVVFWPEESGFA</sequence>
<dbReference type="PANTHER" id="PTHR40438">
    <property type="entry name" value="PYRUVOYL-DEPENDENT ARGININE DECARBOXYLASE"/>
    <property type="match status" value="1"/>
</dbReference>